<keyword evidence="6" id="KW-0804">Transcription</keyword>
<protein>
    <recommendedName>
        <fullName evidence="8">C2H2-type domain-containing protein</fullName>
    </recommendedName>
</protein>
<dbReference type="InterPro" id="IPR051061">
    <property type="entry name" value="Zinc_finger_trans_reg"/>
</dbReference>
<comment type="subcellular location">
    <subcellularLocation>
        <location evidence="1">Nucleus</location>
    </subcellularLocation>
</comment>
<dbReference type="GO" id="GO:0006357">
    <property type="term" value="P:regulation of transcription by RNA polymerase II"/>
    <property type="evidence" value="ECO:0007669"/>
    <property type="project" value="TreeGrafter"/>
</dbReference>
<gene>
    <name evidence="9" type="ORF">CAPTEDRAFT_227039</name>
</gene>
<keyword evidence="4" id="KW-0862">Zinc</keyword>
<accession>R7UR51</accession>
<proteinExistence type="predicted"/>
<feature type="domain" description="C2H2-type" evidence="8">
    <location>
        <begin position="193"/>
        <end position="214"/>
    </location>
</feature>
<evidence type="ECO:0000256" key="3">
    <source>
        <dbReference type="ARBA" id="ARBA00022771"/>
    </source>
</evidence>
<evidence type="ECO:0000313" key="11">
    <source>
        <dbReference type="Proteomes" id="UP000014760"/>
    </source>
</evidence>
<dbReference type="PANTHER" id="PTHR46179:SF13">
    <property type="entry name" value="C2H2-TYPE DOMAIN-CONTAINING PROTEIN"/>
    <property type="match status" value="1"/>
</dbReference>
<dbReference type="EnsemblMetazoa" id="CapteT227039">
    <property type="protein sequence ID" value="CapteP227039"/>
    <property type="gene ID" value="CapteG227039"/>
</dbReference>
<reference evidence="9 11" key="2">
    <citation type="journal article" date="2013" name="Nature">
        <title>Insights into bilaterian evolution from three spiralian genomes.</title>
        <authorList>
            <person name="Simakov O."/>
            <person name="Marletaz F."/>
            <person name="Cho S.J."/>
            <person name="Edsinger-Gonzales E."/>
            <person name="Havlak P."/>
            <person name="Hellsten U."/>
            <person name="Kuo D.H."/>
            <person name="Larsson T."/>
            <person name="Lv J."/>
            <person name="Arendt D."/>
            <person name="Savage R."/>
            <person name="Osoegawa K."/>
            <person name="de Jong P."/>
            <person name="Grimwood J."/>
            <person name="Chapman J.A."/>
            <person name="Shapiro H."/>
            <person name="Aerts A."/>
            <person name="Otillar R.P."/>
            <person name="Terry A.Y."/>
            <person name="Boore J.L."/>
            <person name="Grigoriev I.V."/>
            <person name="Lindberg D.R."/>
            <person name="Seaver E.C."/>
            <person name="Weisblat D.A."/>
            <person name="Putnam N.H."/>
            <person name="Rokhsar D.S."/>
        </authorList>
    </citation>
    <scope>NUCLEOTIDE SEQUENCE</scope>
    <source>
        <strain evidence="9 11">I ESC-2004</strain>
    </source>
</reference>
<dbReference type="SMART" id="SM00355">
    <property type="entry name" value="ZnF_C2H2"/>
    <property type="match status" value="3"/>
</dbReference>
<evidence type="ECO:0000256" key="6">
    <source>
        <dbReference type="ARBA" id="ARBA00023163"/>
    </source>
</evidence>
<dbReference type="Gene3D" id="3.30.160.60">
    <property type="entry name" value="Classic Zinc Finger"/>
    <property type="match status" value="1"/>
</dbReference>
<keyword evidence="7" id="KW-0539">Nucleus</keyword>
<evidence type="ECO:0000256" key="1">
    <source>
        <dbReference type="ARBA" id="ARBA00004123"/>
    </source>
</evidence>
<dbReference type="EMBL" id="AMQN01006682">
    <property type="status" value="NOT_ANNOTATED_CDS"/>
    <property type="molecule type" value="Genomic_DNA"/>
</dbReference>
<name>R7UR51_CAPTE</name>
<dbReference type="EMBL" id="KB298957">
    <property type="protein sequence ID" value="ELU08563.1"/>
    <property type="molecule type" value="Genomic_DNA"/>
</dbReference>
<keyword evidence="11" id="KW-1185">Reference proteome</keyword>
<reference evidence="11" key="1">
    <citation type="submission" date="2012-12" db="EMBL/GenBank/DDBJ databases">
        <authorList>
            <person name="Hellsten U."/>
            <person name="Grimwood J."/>
            <person name="Chapman J.A."/>
            <person name="Shapiro H."/>
            <person name="Aerts A."/>
            <person name="Otillar R.P."/>
            <person name="Terry A.Y."/>
            <person name="Boore J.L."/>
            <person name="Simakov O."/>
            <person name="Marletaz F."/>
            <person name="Cho S.-J."/>
            <person name="Edsinger-Gonzales E."/>
            <person name="Havlak P."/>
            <person name="Kuo D.-H."/>
            <person name="Larsson T."/>
            <person name="Lv J."/>
            <person name="Arendt D."/>
            <person name="Savage R."/>
            <person name="Osoegawa K."/>
            <person name="de Jong P."/>
            <person name="Lindberg D.R."/>
            <person name="Seaver E.C."/>
            <person name="Weisblat D.A."/>
            <person name="Putnam N.H."/>
            <person name="Grigoriev I.V."/>
            <person name="Rokhsar D.S."/>
        </authorList>
    </citation>
    <scope>NUCLEOTIDE SEQUENCE</scope>
    <source>
        <strain evidence="11">I ESC-2004</strain>
    </source>
</reference>
<dbReference type="GO" id="GO:0008270">
    <property type="term" value="F:zinc ion binding"/>
    <property type="evidence" value="ECO:0007669"/>
    <property type="project" value="UniProtKB-KW"/>
</dbReference>
<evidence type="ECO:0000256" key="4">
    <source>
        <dbReference type="ARBA" id="ARBA00022833"/>
    </source>
</evidence>
<keyword evidence="3" id="KW-0863">Zinc-finger</keyword>
<dbReference type="PANTHER" id="PTHR46179">
    <property type="entry name" value="ZINC FINGER PROTEIN"/>
    <property type="match status" value="1"/>
</dbReference>
<evidence type="ECO:0000256" key="2">
    <source>
        <dbReference type="ARBA" id="ARBA00022723"/>
    </source>
</evidence>
<evidence type="ECO:0000259" key="8">
    <source>
        <dbReference type="PROSITE" id="PS00028"/>
    </source>
</evidence>
<evidence type="ECO:0000256" key="5">
    <source>
        <dbReference type="ARBA" id="ARBA00023015"/>
    </source>
</evidence>
<evidence type="ECO:0000313" key="9">
    <source>
        <dbReference type="EMBL" id="ELU08563.1"/>
    </source>
</evidence>
<dbReference type="InterPro" id="IPR013087">
    <property type="entry name" value="Znf_C2H2_type"/>
</dbReference>
<organism evidence="9">
    <name type="scientific">Capitella teleta</name>
    <name type="common">Polychaete worm</name>
    <dbReference type="NCBI Taxonomy" id="283909"/>
    <lineage>
        <taxon>Eukaryota</taxon>
        <taxon>Metazoa</taxon>
        <taxon>Spiralia</taxon>
        <taxon>Lophotrochozoa</taxon>
        <taxon>Annelida</taxon>
        <taxon>Polychaeta</taxon>
        <taxon>Sedentaria</taxon>
        <taxon>Scolecida</taxon>
        <taxon>Capitellidae</taxon>
        <taxon>Capitella</taxon>
    </lineage>
</organism>
<reference evidence="10" key="3">
    <citation type="submission" date="2015-06" db="UniProtKB">
        <authorList>
            <consortium name="EnsemblMetazoa"/>
        </authorList>
    </citation>
    <scope>IDENTIFICATION</scope>
</reference>
<dbReference type="AlphaFoldDB" id="R7UR51"/>
<dbReference type="Proteomes" id="UP000014760">
    <property type="component" value="Unassembled WGS sequence"/>
</dbReference>
<keyword evidence="2" id="KW-0479">Metal-binding</keyword>
<dbReference type="PROSITE" id="PS00028">
    <property type="entry name" value="ZINC_FINGER_C2H2_1"/>
    <property type="match status" value="2"/>
</dbReference>
<dbReference type="HOGENOM" id="CLU_1138936_0_0_1"/>
<evidence type="ECO:0000313" key="10">
    <source>
        <dbReference type="EnsemblMetazoa" id="CapteP227039"/>
    </source>
</evidence>
<keyword evidence="5" id="KW-0805">Transcription regulation</keyword>
<dbReference type="GO" id="GO:0005634">
    <property type="term" value="C:nucleus"/>
    <property type="evidence" value="ECO:0007669"/>
    <property type="project" value="UniProtKB-SubCell"/>
</dbReference>
<sequence length="244" mass="27028">MERTRFLTLVRDSITTLCRNALLEDGVKCVQGLIGITLKTDEVLLVNIQEEMTSDMDLRSSQPIKPAPSPEDITLVIAPEADPMPCYPDNSPTNFKVKIESQKDDEIYLSDESEIDEEKSSPGTVPFADSSLIPASDFGKLFMDLKADERSDQSPPGGGRHGCPAENCTYTSKRRYNLMRHIRSVHHNIRVHCPQCPQTFHSKYMLKQHLDCAHAPLTCSLCAAKLPNSGALVLHLKSHGSPGQ</sequence>
<feature type="domain" description="C2H2-type" evidence="8">
    <location>
        <begin position="219"/>
        <end position="239"/>
    </location>
</feature>
<evidence type="ECO:0000256" key="7">
    <source>
        <dbReference type="ARBA" id="ARBA00023242"/>
    </source>
</evidence>